<dbReference type="RefSeq" id="WP_091714340.1">
    <property type="nucleotide sequence ID" value="NZ_FNHS01000003.1"/>
</dbReference>
<keyword evidence="1" id="KW-1133">Transmembrane helix</keyword>
<dbReference type="Proteomes" id="UP000198704">
    <property type="component" value="Unassembled WGS sequence"/>
</dbReference>
<feature type="transmembrane region" description="Helical" evidence="1">
    <location>
        <begin position="54"/>
        <end position="74"/>
    </location>
</feature>
<reference evidence="3" key="1">
    <citation type="submission" date="2016-10" db="EMBL/GenBank/DDBJ databases">
        <authorList>
            <person name="Varghese N."/>
            <person name="Submissions S."/>
        </authorList>
    </citation>
    <scope>NUCLEOTIDE SEQUENCE [LARGE SCALE GENOMIC DNA]</scope>
    <source>
        <strain evidence="3">BL47</strain>
    </source>
</reference>
<proteinExistence type="predicted"/>
<evidence type="ECO:0000313" key="2">
    <source>
        <dbReference type="EMBL" id="SDM75148.1"/>
    </source>
</evidence>
<evidence type="ECO:0000313" key="3">
    <source>
        <dbReference type="Proteomes" id="UP000198704"/>
    </source>
</evidence>
<feature type="transmembrane region" description="Helical" evidence="1">
    <location>
        <begin position="81"/>
        <end position="102"/>
    </location>
</feature>
<name>A0A1G9VSH5_9HYPH</name>
<organism evidence="2 3">
    <name type="scientific">Methylobacterium phyllostachyos</name>
    <dbReference type="NCBI Taxonomy" id="582672"/>
    <lineage>
        <taxon>Bacteria</taxon>
        <taxon>Pseudomonadati</taxon>
        <taxon>Pseudomonadota</taxon>
        <taxon>Alphaproteobacteria</taxon>
        <taxon>Hyphomicrobiales</taxon>
        <taxon>Methylobacteriaceae</taxon>
        <taxon>Methylobacterium</taxon>
    </lineage>
</organism>
<gene>
    <name evidence="2" type="ORF">SAMN05216360_103283</name>
</gene>
<keyword evidence="1" id="KW-0472">Membrane</keyword>
<dbReference type="STRING" id="582672.SAMN05216360_103283"/>
<evidence type="ECO:0000256" key="1">
    <source>
        <dbReference type="SAM" id="Phobius"/>
    </source>
</evidence>
<evidence type="ECO:0008006" key="4">
    <source>
        <dbReference type="Google" id="ProtNLM"/>
    </source>
</evidence>
<sequence>MSARVESARGWAAQTYRLAVATRVILAAAGGYTVAALASGWLALVLPGARAEAVSAATIASFAIMAAAAVWVFAARTLSRAVLGLSLVAALLTVGLWLAGAFQPGAAA</sequence>
<protein>
    <recommendedName>
        <fullName evidence="4">Iron transporter</fullName>
    </recommendedName>
</protein>
<dbReference type="EMBL" id="FNHS01000003">
    <property type="protein sequence ID" value="SDM75148.1"/>
    <property type="molecule type" value="Genomic_DNA"/>
</dbReference>
<accession>A0A1G9VSH5</accession>
<dbReference type="AlphaFoldDB" id="A0A1G9VSH5"/>
<keyword evidence="3" id="KW-1185">Reference proteome</keyword>
<keyword evidence="1" id="KW-0812">Transmembrane</keyword>
<feature type="transmembrane region" description="Helical" evidence="1">
    <location>
        <begin position="20"/>
        <end position="42"/>
    </location>
</feature>